<dbReference type="GeneTree" id="ENSGT00530000063770"/>
<evidence type="ECO:0000256" key="1">
    <source>
        <dbReference type="ARBA" id="ARBA00006414"/>
    </source>
</evidence>
<evidence type="ECO:0000259" key="2">
    <source>
        <dbReference type="Pfam" id="PF12736"/>
    </source>
</evidence>
<dbReference type="OMA" id="MRQIYSM"/>
<protein>
    <recommendedName>
        <fullName evidence="2">CABIT domain-containing protein</fullName>
    </recommendedName>
</protein>
<dbReference type="GO" id="GO:0050852">
    <property type="term" value="P:T cell receptor signaling pathway"/>
    <property type="evidence" value="ECO:0007669"/>
    <property type="project" value="TreeGrafter"/>
</dbReference>
<organism evidence="3 4">
    <name type="scientific">Chinchilla lanigera</name>
    <name type="common">Long-tailed chinchilla</name>
    <name type="synonym">Chinchilla villidera</name>
    <dbReference type="NCBI Taxonomy" id="34839"/>
    <lineage>
        <taxon>Eukaryota</taxon>
        <taxon>Metazoa</taxon>
        <taxon>Chordata</taxon>
        <taxon>Craniata</taxon>
        <taxon>Vertebrata</taxon>
        <taxon>Euteleostomi</taxon>
        <taxon>Mammalia</taxon>
        <taxon>Eutheria</taxon>
        <taxon>Euarchontoglires</taxon>
        <taxon>Glires</taxon>
        <taxon>Rodentia</taxon>
        <taxon>Hystricomorpha</taxon>
        <taxon>Chinchillidae</taxon>
        <taxon>Chinchilla</taxon>
    </lineage>
</organism>
<sequence length="489" mass="55438">MVNVPLGYEGQFQLIADPVPFKTVADLVHSVRVPQGPATHRSPPCFKNLVPISTAELPMVLKKRQTLSLIGLEDRQGERLLRCELVRKEPPLQLLLPMDCWGQFQECQDDQLYTINTIVSWKLLTGRKRRVRAAAGHSLRTLSPHIPEHFSGHLVLHPSFLVMALLPGEHEITIPSHLDIRITDATGLEQNPGKFMKMRQIYSMEKTRFPLRIRIMSMVTAQPFPLQCGQLLTVLRTREVRKFLATELSRGKMGRRFLIPTTYWGSVLWGGRYFRMVSDITSAMQQGQVRFRAQRDYTSPTEPFTSFEASECFTALQKSVVTAEIQGEEHRVEVLKCQNMATNALAVFPLFAQGDFLELVVDPRVGKLQELCQITRLPCHIRVVSPDPTMARDPLFGTEELRVENVIIEQSLIAKDETLPERTLEIPVEKISMEVLVLKERLQIRDAGKETSVAPQGIEEITETEALTYSNCLIAPRPPPRPPKPRSLS</sequence>
<comment type="similarity">
    <text evidence="1">Belongs to the themis family.</text>
</comment>
<dbReference type="InterPro" id="IPR039671">
    <property type="entry name" value="THEMIS"/>
</dbReference>
<dbReference type="AlphaFoldDB" id="A0A8C2YR33"/>
<dbReference type="Proteomes" id="UP000694398">
    <property type="component" value="Unassembled WGS sequence"/>
</dbReference>
<feature type="domain" description="CABIT" evidence="2">
    <location>
        <begin position="2"/>
        <end position="194"/>
    </location>
</feature>
<feature type="domain" description="CABIT" evidence="2">
    <location>
        <begin position="209"/>
        <end position="445"/>
    </location>
</feature>
<reference evidence="3" key="1">
    <citation type="submission" date="2025-08" db="UniProtKB">
        <authorList>
            <consortium name="Ensembl"/>
        </authorList>
    </citation>
    <scope>IDENTIFICATION</scope>
</reference>
<dbReference type="GO" id="GO:0005737">
    <property type="term" value="C:cytoplasm"/>
    <property type="evidence" value="ECO:0007669"/>
    <property type="project" value="TreeGrafter"/>
</dbReference>
<evidence type="ECO:0000313" key="3">
    <source>
        <dbReference type="Ensembl" id="ENSCLAP00000017068.1"/>
    </source>
</evidence>
<proteinExistence type="inferred from homology"/>
<reference evidence="3" key="2">
    <citation type="submission" date="2025-09" db="UniProtKB">
        <authorList>
            <consortium name="Ensembl"/>
        </authorList>
    </citation>
    <scope>IDENTIFICATION</scope>
</reference>
<accession>A0A8C2YR33</accession>
<keyword evidence="4" id="KW-1185">Reference proteome</keyword>
<dbReference type="InterPro" id="IPR025946">
    <property type="entry name" value="CABIT_dom"/>
</dbReference>
<dbReference type="Ensembl" id="ENSCLAT00000017236.1">
    <property type="protein sequence ID" value="ENSCLAP00000017068.1"/>
    <property type="gene ID" value="ENSCLAG00000011714.1"/>
</dbReference>
<name>A0A8C2YR33_CHILA</name>
<dbReference type="PANTHER" id="PTHR15215">
    <property type="entry name" value="CABIT DOMAIN-CONTAINING PROTEIN"/>
    <property type="match status" value="1"/>
</dbReference>
<dbReference type="Pfam" id="PF12736">
    <property type="entry name" value="CABIT"/>
    <property type="match status" value="2"/>
</dbReference>
<dbReference type="GO" id="GO:0005634">
    <property type="term" value="C:nucleus"/>
    <property type="evidence" value="ECO:0007669"/>
    <property type="project" value="TreeGrafter"/>
</dbReference>
<evidence type="ECO:0000313" key="4">
    <source>
        <dbReference type="Proteomes" id="UP000694398"/>
    </source>
</evidence>
<dbReference type="PANTHER" id="PTHR15215:SF3">
    <property type="entry name" value="PROTEIN THEMIS3"/>
    <property type="match status" value="1"/>
</dbReference>